<dbReference type="STRING" id="485913.Krac_6141"/>
<dbReference type="InParanoid" id="D6TY13"/>
<keyword evidence="2" id="KW-1185">Reference proteome</keyword>
<proteinExistence type="predicted"/>
<comment type="caution">
    <text evidence="1">The sequence shown here is derived from an EMBL/GenBank/DDBJ whole genome shotgun (WGS) entry which is preliminary data.</text>
</comment>
<protein>
    <submittedName>
        <fullName evidence="1">Uncharacterized protein</fullName>
    </submittedName>
</protein>
<name>D6TY13_KTERA</name>
<gene>
    <name evidence="1" type="ORF">Krac_6141</name>
</gene>
<dbReference type="Proteomes" id="UP000004508">
    <property type="component" value="Unassembled WGS sequence"/>
</dbReference>
<reference evidence="1 2" key="1">
    <citation type="journal article" date="2011" name="Stand. Genomic Sci.">
        <title>Non-contiguous finished genome sequence and contextual data of the filamentous soil bacterium Ktedonobacter racemifer type strain (SOSP1-21).</title>
        <authorList>
            <person name="Chang Y.J."/>
            <person name="Land M."/>
            <person name="Hauser L."/>
            <person name="Chertkov O."/>
            <person name="Del Rio T.G."/>
            <person name="Nolan M."/>
            <person name="Copeland A."/>
            <person name="Tice H."/>
            <person name="Cheng J.F."/>
            <person name="Lucas S."/>
            <person name="Han C."/>
            <person name="Goodwin L."/>
            <person name="Pitluck S."/>
            <person name="Ivanova N."/>
            <person name="Ovchinikova G."/>
            <person name="Pati A."/>
            <person name="Chen A."/>
            <person name="Palaniappan K."/>
            <person name="Mavromatis K."/>
            <person name="Liolios K."/>
            <person name="Brettin T."/>
            <person name="Fiebig A."/>
            <person name="Rohde M."/>
            <person name="Abt B."/>
            <person name="Goker M."/>
            <person name="Detter J.C."/>
            <person name="Woyke T."/>
            <person name="Bristow J."/>
            <person name="Eisen J.A."/>
            <person name="Markowitz V."/>
            <person name="Hugenholtz P."/>
            <person name="Kyrpides N.C."/>
            <person name="Klenk H.P."/>
            <person name="Lapidus A."/>
        </authorList>
    </citation>
    <scope>NUCLEOTIDE SEQUENCE [LARGE SCALE GENOMIC DNA]</scope>
    <source>
        <strain evidence="2">DSM 44963</strain>
    </source>
</reference>
<dbReference type="AlphaFoldDB" id="D6TY13"/>
<evidence type="ECO:0000313" key="1">
    <source>
        <dbReference type="EMBL" id="EFH85009.1"/>
    </source>
</evidence>
<sequence>MALFLAAMLAGVVFSSSWQGTPVRWQEEIEGKVSVRLAMRLSGERDLSQDYLCQERLSPDNVSTFS</sequence>
<dbReference type="RefSeq" id="WP_007916958.1">
    <property type="nucleotide sequence ID" value="NZ_ADVG01000003.1"/>
</dbReference>
<accession>D6TY13</accession>
<evidence type="ECO:0000313" key="2">
    <source>
        <dbReference type="Proteomes" id="UP000004508"/>
    </source>
</evidence>
<dbReference type="EMBL" id="ADVG01000003">
    <property type="protein sequence ID" value="EFH85009.1"/>
    <property type="molecule type" value="Genomic_DNA"/>
</dbReference>
<organism evidence="1 2">
    <name type="scientific">Ktedonobacter racemifer DSM 44963</name>
    <dbReference type="NCBI Taxonomy" id="485913"/>
    <lineage>
        <taxon>Bacteria</taxon>
        <taxon>Bacillati</taxon>
        <taxon>Chloroflexota</taxon>
        <taxon>Ktedonobacteria</taxon>
        <taxon>Ktedonobacterales</taxon>
        <taxon>Ktedonobacteraceae</taxon>
        <taxon>Ktedonobacter</taxon>
    </lineage>
</organism>